<dbReference type="Proteomes" id="UP000095712">
    <property type="component" value="Unassembled WGS sequence"/>
</dbReference>
<reference evidence="1 2" key="1">
    <citation type="submission" date="2015-09" db="EMBL/GenBank/DDBJ databases">
        <authorList>
            <consortium name="Pathogen Informatics"/>
        </authorList>
    </citation>
    <scope>NUCLEOTIDE SEQUENCE [LARGE SCALE GENOMIC DNA]</scope>
    <source>
        <strain evidence="1 2">2789STDY5834911</strain>
    </source>
</reference>
<evidence type="ECO:0000313" key="1">
    <source>
        <dbReference type="EMBL" id="CUP79617.1"/>
    </source>
</evidence>
<dbReference type="EMBL" id="CZAW01000033">
    <property type="protein sequence ID" value="CUP79617.1"/>
    <property type="molecule type" value="Genomic_DNA"/>
</dbReference>
<protein>
    <submittedName>
        <fullName evidence="1">Uncharacterized protein</fullName>
    </submittedName>
</protein>
<dbReference type="AlphaFoldDB" id="A0A174R6U6"/>
<gene>
    <name evidence="1" type="ORF">ERS852523_02839</name>
</gene>
<proteinExistence type="predicted"/>
<evidence type="ECO:0000313" key="2">
    <source>
        <dbReference type="Proteomes" id="UP000095712"/>
    </source>
</evidence>
<name>A0A174R6U6_9FIRM</name>
<sequence>MGTYLTLKRLGKADCGERMTQAESRKVQLDMLDSLASFCDKNGLRYFLSAELYWGQFCVTDLFLGRMT</sequence>
<organism evidence="1 2">
    <name type="scientific">Blautia wexlerae</name>
    <dbReference type="NCBI Taxonomy" id="418240"/>
    <lineage>
        <taxon>Bacteria</taxon>
        <taxon>Bacillati</taxon>
        <taxon>Bacillota</taxon>
        <taxon>Clostridia</taxon>
        <taxon>Lachnospirales</taxon>
        <taxon>Lachnospiraceae</taxon>
        <taxon>Blautia</taxon>
    </lineage>
</organism>
<accession>A0A174R6U6</accession>